<proteinExistence type="predicted"/>
<dbReference type="AlphaFoldDB" id="A0A815M918"/>
<evidence type="ECO:0000313" key="1">
    <source>
        <dbReference type="EMBL" id="CAF1417337.1"/>
    </source>
</evidence>
<evidence type="ECO:0000313" key="2">
    <source>
        <dbReference type="Proteomes" id="UP000663852"/>
    </source>
</evidence>
<dbReference type="EMBL" id="CAJNOJ010000361">
    <property type="protein sequence ID" value="CAF1417337.1"/>
    <property type="molecule type" value="Genomic_DNA"/>
</dbReference>
<organism evidence="1 2">
    <name type="scientific">Adineta ricciae</name>
    <name type="common">Rotifer</name>
    <dbReference type="NCBI Taxonomy" id="249248"/>
    <lineage>
        <taxon>Eukaryota</taxon>
        <taxon>Metazoa</taxon>
        <taxon>Spiralia</taxon>
        <taxon>Gnathifera</taxon>
        <taxon>Rotifera</taxon>
        <taxon>Eurotatoria</taxon>
        <taxon>Bdelloidea</taxon>
        <taxon>Adinetida</taxon>
        <taxon>Adinetidae</taxon>
        <taxon>Adineta</taxon>
    </lineage>
</organism>
<evidence type="ECO:0008006" key="3">
    <source>
        <dbReference type="Google" id="ProtNLM"/>
    </source>
</evidence>
<dbReference type="SUPFAM" id="SSF54236">
    <property type="entry name" value="Ubiquitin-like"/>
    <property type="match status" value="1"/>
</dbReference>
<reference evidence="1" key="1">
    <citation type="submission" date="2021-02" db="EMBL/GenBank/DDBJ databases">
        <authorList>
            <person name="Nowell W R."/>
        </authorList>
    </citation>
    <scope>NUCLEOTIDE SEQUENCE</scope>
</reference>
<accession>A0A815M918</accession>
<name>A0A815M918_ADIRI</name>
<dbReference type="Proteomes" id="UP000663852">
    <property type="component" value="Unassembled WGS sequence"/>
</dbReference>
<comment type="caution">
    <text evidence="1">The sequence shown here is derived from an EMBL/GenBank/DDBJ whole genome shotgun (WGS) entry which is preliminary data.</text>
</comment>
<gene>
    <name evidence="1" type="ORF">EDS130_LOCUS37192</name>
</gene>
<dbReference type="InterPro" id="IPR029071">
    <property type="entry name" value="Ubiquitin-like_domsf"/>
</dbReference>
<sequence length="108" mass="12411">MRLYAKKKRLSLYHKSTAVQRMKITAILLTGRTKIFEIEPGEKVLKLKLLASEWLAVHHHSLKVGYYNMDSNRTFESYGITADTKIPVILTNRSVPLHDLEDALESDL</sequence>
<protein>
    <recommendedName>
        <fullName evidence="3">Ubiquitin-like domain-containing protein</fullName>
    </recommendedName>
</protein>